<organism evidence="1 2">
    <name type="scientific">Cyphellophora europaea (strain CBS 101466)</name>
    <name type="common">Phialophora europaea</name>
    <dbReference type="NCBI Taxonomy" id="1220924"/>
    <lineage>
        <taxon>Eukaryota</taxon>
        <taxon>Fungi</taxon>
        <taxon>Dikarya</taxon>
        <taxon>Ascomycota</taxon>
        <taxon>Pezizomycotina</taxon>
        <taxon>Eurotiomycetes</taxon>
        <taxon>Chaetothyriomycetidae</taxon>
        <taxon>Chaetothyriales</taxon>
        <taxon>Cyphellophoraceae</taxon>
        <taxon>Cyphellophora</taxon>
    </lineage>
</organism>
<dbReference type="eggNOG" id="KOG2497">
    <property type="taxonomic scope" value="Eukaryota"/>
</dbReference>
<dbReference type="SUPFAM" id="SSF53335">
    <property type="entry name" value="S-adenosyl-L-methionine-dependent methyltransferases"/>
    <property type="match status" value="1"/>
</dbReference>
<evidence type="ECO:0000313" key="2">
    <source>
        <dbReference type="Proteomes" id="UP000030752"/>
    </source>
</evidence>
<evidence type="ECO:0000313" key="1">
    <source>
        <dbReference type="EMBL" id="ETN42555.1"/>
    </source>
</evidence>
<dbReference type="PANTHER" id="PTHR14614">
    <property type="entry name" value="HEPATOCELLULAR CARCINOMA-ASSOCIATED ANTIGEN"/>
    <property type="match status" value="1"/>
</dbReference>
<dbReference type="GeneID" id="19969051"/>
<sequence length="368" mass="40890">MDQSLAEFYRKYSQQIDPPGIPSGSVLRHPDVQLTLERRFFNQPASEYSAYQAKILRAVVERIQQAIEGNDEEEVSDHLMTLLATLPHSRPTVDLSKTLVSYVPPVGFDADIDPIEILEAKKIIGSGPNTGLRTWEAALRLASYLHSQPELIRGKRVLELGAGTGFLSIFCAAYLQPETVTATDGHEDVLVSLEENVERNSHHYQGTSHPTVQRLYWGDEDDLSRIIRRRGDATQPGPSASDGIDELSTTQGQMNYKNQLSPSSTERPYDIIIGADITYEPEACKALAETLSRLAKANPYTDILISATQRNLQTLSGFLDECHGPDCGLRVEVVKYDVPPLNKQTGLFHNIVSPIQIFAMRYSPPEIS</sequence>
<dbReference type="EMBL" id="KB822718">
    <property type="protein sequence ID" value="ETN42555.1"/>
    <property type="molecule type" value="Genomic_DNA"/>
</dbReference>
<gene>
    <name evidence="1" type="ORF">HMPREF1541_01712</name>
</gene>
<dbReference type="AlphaFoldDB" id="W2S1U7"/>
<dbReference type="FunCoup" id="W2S1U7">
    <property type="interactions" value="496"/>
</dbReference>
<name>W2S1U7_CYPE1</name>
<dbReference type="Proteomes" id="UP000030752">
    <property type="component" value="Unassembled WGS sequence"/>
</dbReference>
<accession>W2S1U7</accession>
<dbReference type="InterPro" id="IPR029063">
    <property type="entry name" value="SAM-dependent_MTases_sf"/>
</dbReference>
<dbReference type="Gene3D" id="3.40.50.150">
    <property type="entry name" value="Vaccinia Virus protein VP39"/>
    <property type="match status" value="1"/>
</dbReference>
<protein>
    <recommendedName>
        <fullName evidence="3">FAM86 N-terminal domain-containing protein</fullName>
    </recommendedName>
</protein>
<dbReference type="RefSeq" id="XP_008714291.1">
    <property type="nucleotide sequence ID" value="XM_008716069.1"/>
</dbReference>
<dbReference type="HOGENOM" id="CLU_038942_1_2_1"/>
<dbReference type="PANTHER" id="PTHR14614:SF130">
    <property type="entry name" value="PROTEIN-LYSINE N-METHYLTRANSFERASE EEF2KMT"/>
    <property type="match status" value="1"/>
</dbReference>
<dbReference type="STRING" id="1220924.W2S1U7"/>
<dbReference type="OrthoDB" id="194386at2759"/>
<dbReference type="Pfam" id="PF10294">
    <property type="entry name" value="Methyltransf_16"/>
    <property type="match status" value="2"/>
</dbReference>
<proteinExistence type="predicted"/>
<evidence type="ECO:0008006" key="3">
    <source>
        <dbReference type="Google" id="ProtNLM"/>
    </source>
</evidence>
<dbReference type="InterPro" id="IPR019410">
    <property type="entry name" value="Methyltransf_16"/>
</dbReference>
<dbReference type="GO" id="GO:0005737">
    <property type="term" value="C:cytoplasm"/>
    <property type="evidence" value="ECO:0007669"/>
    <property type="project" value="TreeGrafter"/>
</dbReference>
<keyword evidence="2" id="KW-1185">Reference proteome</keyword>
<dbReference type="InParanoid" id="W2S1U7"/>
<dbReference type="GO" id="GO:0008757">
    <property type="term" value="F:S-adenosylmethionine-dependent methyltransferase activity"/>
    <property type="evidence" value="ECO:0007669"/>
    <property type="project" value="UniProtKB-ARBA"/>
</dbReference>
<reference evidence="1 2" key="1">
    <citation type="submission" date="2013-03" db="EMBL/GenBank/DDBJ databases">
        <title>The Genome Sequence of Phialophora europaea CBS 101466.</title>
        <authorList>
            <consortium name="The Broad Institute Genomics Platform"/>
            <person name="Cuomo C."/>
            <person name="de Hoog S."/>
            <person name="Gorbushina A."/>
            <person name="Walker B."/>
            <person name="Young S.K."/>
            <person name="Zeng Q."/>
            <person name="Gargeya S."/>
            <person name="Fitzgerald M."/>
            <person name="Haas B."/>
            <person name="Abouelleil A."/>
            <person name="Allen A.W."/>
            <person name="Alvarado L."/>
            <person name="Arachchi H.M."/>
            <person name="Berlin A.M."/>
            <person name="Chapman S.B."/>
            <person name="Gainer-Dewar J."/>
            <person name="Goldberg J."/>
            <person name="Griggs A."/>
            <person name="Gujja S."/>
            <person name="Hansen M."/>
            <person name="Howarth C."/>
            <person name="Imamovic A."/>
            <person name="Ireland A."/>
            <person name="Larimer J."/>
            <person name="McCowan C."/>
            <person name="Murphy C."/>
            <person name="Pearson M."/>
            <person name="Poon T.W."/>
            <person name="Priest M."/>
            <person name="Roberts A."/>
            <person name="Saif S."/>
            <person name="Shea T."/>
            <person name="Sisk P."/>
            <person name="Sykes S."/>
            <person name="Wortman J."/>
            <person name="Nusbaum C."/>
            <person name="Birren B."/>
        </authorList>
    </citation>
    <scope>NUCLEOTIDE SEQUENCE [LARGE SCALE GENOMIC DNA]</scope>
    <source>
        <strain evidence="1 2">CBS 101466</strain>
    </source>
</reference>
<dbReference type="VEuPathDB" id="FungiDB:HMPREF1541_01712"/>